<organism evidence="2 3">
    <name type="scientific">Ceratitis capitata</name>
    <name type="common">Mediterranean fruit fly</name>
    <name type="synonym">Tephritis capitata</name>
    <dbReference type="NCBI Taxonomy" id="7213"/>
    <lineage>
        <taxon>Eukaryota</taxon>
        <taxon>Metazoa</taxon>
        <taxon>Ecdysozoa</taxon>
        <taxon>Arthropoda</taxon>
        <taxon>Hexapoda</taxon>
        <taxon>Insecta</taxon>
        <taxon>Pterygota</taxon>
        <taxon>Neoptera</taxon>
        <taxon>Endopterygota</taxon>
        <taxon>Diptera</taxon>
        <taxon>Brachycera</taxon>
        <taxon>Muscomorpha</taxon>
        <taxon>Tephritoidea</taxon>
        <taxon>Tephritidae</taxon>
        <taxon>Ceratitis</taxon>
        <taxon>Ceratitis</taxon>
    </lineage>
</organism>
<sequence>LRMDTTLRPDERASQLTPGKTTTDSPLTTTINVEPPNPNSARAIKRAAAAAETPSAKKQSEVMTPTSQSDEFEWSIQKMPNVRFIAE</sequence>
<evidence type="ECO:0000313" key="3">
    <source>
        <dbReference type="Proteomes" id="UP000606786"/>
    </source>
</evidence>
<reference evidence="2" key="1">
    <citation type="submission" date="2020-11" db="EMBL/GenBank/DDBJ databases">
        <authorList>
            <person name="Whitehead M."/>
        </authorList>
    </citation>
    <scope>NUCLEOTIDE SEQUENCE</scope>
    <source>
        <strain evidence="2">EGII</strain>
    </source>
</reference>
<dbReference type="AlphaFoldDB" id="A0A811UBN6"/>
<accession>A0A811UBN6</accession>
<gene>
    <name evidence="2" type="ORF">CCAP1982_LOCUS4452</name>
</gene>
<comment type="caution">
    <text evidence="2">The sequence shown here is derived from an EMBL/GenBank/DDBJ whole genome shotgun (WGS) entry which is preliminary data.</text>
</comment>
<protein>
    <submittedName>
        <fullName evidence="2">(Mediterranean fruit fly) hypothetical protein</fullName>
    </submittedName>
</protein>
<feature type="non-terminal residue" evidence="2">
    <location>
        <position position="87"/>
    </location>
</feature>
<proteinExistence type="predicted"/>
<feature type="region of interest" description="Disordered" evidence="1">
    <location>
        <begin position="1"/>
        <end position="71"/>
    </location>
</feature>
<keyword evidence="3" id="KW-1185">Reference proteome</keyword>
<evidence type="ECO:0000313" key="2">
    <source>
        <dbReference type="EMBL" id="CAD6995748.1"/>
    </source>
</evidence>
<feature type="compositionally biased region" description="Basic and acidic residues" evidence="1">
    <location>
        <begin position="1"/>
        <end position="13"/>
    </location>
</feature>
<dbReference type="EMBL" id="CAJHJT010000001">
    <property type="protein sequence ID" value="CAD6995748.1"/>
    <property type="molecule type" value="Genomic_DNA"/>
</dbReference>
<name>A0A811UBN6_CERCA</name>
<evidence type="ECO:0000256" key="1">
    <source>
        <dbReference type="SAM" id="MobiDB-lite"/>
    </source>
</evidence>
<feature type="compositionally biased region" description="Polar residues" evidence="1">
    <location>
        <begin position="14"/>
        <end position="32"/>
    </location>
</feature>
<dbReference type="Proteomes" id="UP000606786">
    <property type="component" value="Unassembled WGS sequence"/>
</dbReference>